<comment type="similarity">
    <text evidence="1">Belongs to the peptidase C40 family.</text>
</comment>
<accession>A0A0R1GKD1</accession>
<dbReference type="PANTHER" id="PTHR37813:SF1">
    <property type="entry name" value="FELS-2 PROPHAGE PROTEIN"/>
    <property type="match status" value="1"/>
</dbReference>
<dbReference type="GO" id="GO:0006508">
    <property type="term" value="P:proteolysis"/>
    <property type="evidence" value="ECO:0007669"/>
    <property type="project" value="UniProtKB-KW"/>
</dbReference>
<evidence type="ECO:0000256" key="6">
    <source>
        <dbReference type="SAM" id="MobiDB-lite"/>
    </source>
</evidence>
<dbReference type="PANTHER" id="PTHR37813">
    <property type="entry name" value="FELS-2 PROPHAGE PROTEIN"/>
    <property type="match status" value="1"/>
</dbReference>
<protein>
    <recommendedName>
        <fullName evidence="7">NlpC/P60 domain-containing protein</fullName>
    </recommendedName>
</protein>
<keyword evidence="9" id="KW-1185">Reference proteome</keyword>
<evidence type="ECO:0000259" key="7">
    <source>
        <dbReference type="PROSITE" id="PS51935"/>
    </source>
</evidence>
<dbReference type="Pfam" id="PF10145">
    <property type="entry name" value="PhageMin_Tail"/>
    <property type="match status" value="1"/>
</dbReference>
<dbReference type="Pfam" id="PF00877">
    <property type="entry name" value="NLPC_P60"/>
    <property type="match status" value="1"/>
</dbReference>
<dbReference type="GO" id="GO:0008234">
    <property type="term" value="F:cysteine-type peptidase activity"/>
    <property type="evidence" value="ECO:0007669"/>
    <property type="project" value="UniProtKB-KW"/>
</dbReference>
<evidence type="ECO:0000313" key="8">
    <source>
        <dbReference type="EMBL" id="KRK34377.1"/>
    </source>
</evidence>
<dbReference type="InterPro" id="IPR000064">
    <property type="entry name" value="NLP_P60_dom"/>
</dbReference>
<dbReference type="PATRIC" id="fig|1423726.3.peg.601"/>
<dbReference type="STRING" id="1423726.FC07_GL000585"/>
<dbReference type="NCBIfam" id="TIGR01760">
    <property type="entry name" value="tape_meas_TP901"/>
    <property type="match status" value="1"/>
</dbReference>
<feature type="compositionally biased region" description="Polar residues" evidence="6">
    <location>
        <begin position="1494"/>
        <end position="1506"/>
    </location>
</feature>
<feature type="domain" description="NlpC/P60" evidence="7">
    <location>
        <begin position="1808"/>
        <end position="1928"/>
    </location>
</feature>
<evidence type="ECO:0000256" key="1">
    <source>
        <dbReference type="ARBA" id="ARBA00007074"/>
    </source>
</evidence>
<evidence type="ECO:0000256" key="5">
    <source>
        <dbReference type="ARBA" id="ARBA00022807"/>
    </source>
</evidence>
<organism evidence="8 9">
    <name type="scientific">Loigolactobacillus bifermentans DSM 20003</name>
    <dbReference type="NCBI Taxonomy" id="1423726"/>
    <lineage>
        <taxon>Bacteria</taxon>
        <taxon>Bacillati</taxon>
        <taxon>Bacillota</taxon>
        <taxon>Bacilli</taxon>
        <taxon>Lactobacillales</taxon>
        <taxon>Lactobacillaceae</taxon>
        <taxon>Loigolactobacillus</taxon>
    </lineage>
</organism>
<keyword evidence="5" id="KW-0788">Thiol protease</keyword>
<dbReference type="RefSeq" id="WP_057905016.1">
    <property type="nucleotide sequence ID" value="NZ_AZDA01000092.1"/>
</dbReference>
<evidence type="ECO:0000313" key="9">
    <source>
        <dbReference type="Proteomes" id="UP000051461"/>
    </source>
</evidence>
<proteinExistence type="inferred from homology"/>
<evidence type="ECO:0000256" key="2">
    <source>
        <dbReference type="ARBA" id="ARBA00022612"/>
    </source>
</evidence>
<dbReference type="PROSITE" id="PS51935">
    <property type="entry name" value="NLPC_P60"/>
    <property type="match status" value="1"/>
</dbReference>
<name>A0A0R1GKD1_9LACO</name>
<dbReference type="EMBL" id="AZDA01000092">
    <property type="protein sequence ID" value="KRK34377.1"/>
    <property type="molecule type" value="Genomic_DNA"/>
</dbReference>
<evidence type="ECO:0000256" key="3">
    <source>
        <dbReference type="ARBA" id="ARBA00022670"/>
    </source>
</evidence>
<feature type="compositionally biased region" description="Basic and acidic residues" evidence="6">
    <location>
        <begin position="109"/>
        <end position="148"/>
    </location>
</feature>
<gene>
    <name evidence="8" type="ORF">FC07_GL000585</name>
</gene>
<feature type="region of interest" description="Disordered" evidence="6">
    <location>
        <begin position="31"/>
        <end position="169"/>
    </location>
</feature>
<dbReference type="InterPro" id="IPR038765">
    <property type="entry name" value="Papain-like_cys_pep_sf"/>
</dbReference>
<dbReference type="Proteomes" id="UP000051461">
    <property type="component" value="Unassembled WGS sequence"/>
</dbReference>
<keyword evidence="3" id="KW-0645">Protease</keyword>
<feature type="compositionally biased region" description="Polar residues" evidence="6">
    <location>
        <begin position="149"/>
        <end position="159"/>
    </location>
</feature>
<sequence>MAEDNVVTIKVEALTKDALKGANDLAKAFEKIGNTTSSGAGKGLDELGEKSKEATESTEKLTEAEKKQTEATKKSGDESKKSASQTEDVAEATKKLADNEEQQANQAKKGADSTKKQADATKKLGDESKTATDSTKKLTDAEKGEGDQGQRNTNSTEKQAQALAKTRTELTSQVTAYRNVATAQETLGLRLSSQVTKLASLRTELTLNSAKMKEQQSTIVKLTEEHGAESQAVAKAKGKYAELVSEQTKLVAESRNLEKAVGGLSPEMAMAADKVTLLGTRMKDVGTKMGEVGSKATMTMTVPIVTAAGAATKAFIDFDSQIKAMGALLDDGHTSAAQMSKQLDSLGAASKKWSTEYGISTTNINNGMTELLKKGYSYNQVLGAMGSILNASKASGEDFNSVMKVSTATLEQFGLKSNNTAKMIQNTQRVTDSLSYVANKTSAGFGDMGEAMEYVGPVAHGLNMSLEQTSAAIGLMSNQGIEGQKAGTALRGALDQLMNPTAQNTAAFKKMGVSVEDFKKGTLTLPDMLDKIKNNTKGWTAENRQAALSQAFGAEAQAGMNILIQEGGDKLRDLTAQTKGATGYTKKLADTMNNTAKANVDKFQQSLHVLAIDAGQQLLPLATDLLNDAKKLVDWFNSLDKGTQKMIINAALTAAAMGPVLSMTSKLTVTMDGLIENGPKLLTWLAQLSPGFKGATTAGTPLAALLENVGLKSAPKAAGAIGEVAEGAAGATPELLGLGGSFSAAVSGLGSLALAAAPAVLAIGGVSIAGYELYKSAQKHEAAVEKTKKSVDEFGVDISASSQKAIKSYNDLHQTAVNDMAQLDTATVSQSQKISADVVSKYGQMADKVIAKFEETKTKGQTALNELAASFGPAGSAWLSNVTTSMNAQTNNTVSKLQKAKKMMSDLLASVGGDFSKLTNEQKTQLQDAENTIDQETSVFGLAYKDQLKLQQAYADQHGDLTEKMLKADLKKSKDSYNDTTAAAKKSYSSQLKTLKDARKNQEITDEQYNQAKSLLDAKRNEQETKAGLEWVNTQKSIYDHYNNNGKESLRLHKSMDDEFTREITDANGKKEKLYWDDVTQSEVSAAEWIENHKKDNAKYIEDQEKAHGTIKKQLEQFQTDQKKAYQQMGLTDIAAEAQAKVDADNLAAQMTKTGSEVSKAAAGIHDSFIKGLKNGTVGNPTQIAKQWGLDITNATQKVDLGKYGTKTAQDFWNDFSSGSQTGYEEAKVYFESQLQGWQGENDKLKDIGKSGIAQLKAGLNAGVVTLAQLKPVFGNQILSLFPKDLSKASDQEIATLKSGLESGTVSLKVLKNRFGDAIYDLFPSDLSSLSKQEIKTLQDGLRNGTISTADLQKKYGKDVTKIFPDDLSSLSKSELKSIHDGLQNGSIQPEELKKKYGPQFEKIFKTDLTKLGKANITTLANGLKAGLPEAQSAMATISKMVGTKATVNLKGVGKVNIASLVKGLESGKISVSQFDKALTDLIKKQLKGDNSKSGKSSIDSYNSGMKSKKGEAQGAADTVRNAATQHLTPDGQPYSHGKKHGSDFSAGILAENGLASGNATTVRNNAAHALTPTDEPHQHGSTTSKRYGQGIYDYSYLPINIAGAIVAGVNSNYNEGIKTSNDLSNKLGGKGNVSNNTVSTKSGRVSGFGGAFGGYAHGTVGTLSAPETAIVGDGYMPELIDYGNGALAMSPSIPTMTQLPEGARVFSGSQTKQISDMMGKVGMPLYAKGTGASVIDWITNLFGDAYKFMTHPFENWNKFVDKSFNMSDFSGSAGTANGQAAKGFEKKQTNWLKTLIDLLMSEGSSGSGSRGEFVRKVKAQEGKPYVWGATGPNSFDCSGLIMWALKQVGVTYPHFSGAQFARSQSISEKEAKTGDLAFYGPGGIEHVAMFIGGNKTFAARDPATGVGYSALHNNLPFAGLRRIKELNDGSKGGKYNESMIKEAAEAMHVHVTSSDIARIQRLIQGESGGVSQYGIDDHDGTGPAKGILQFKDSTFRAYSVGGNSMDPMSALKAFFNDSNWRSDIAYHGWGPTGHRRMAEGMHVTRPTQALIGEVPGQDEFVINPWRPSAISLTNGLLERMQQVQPAAVPQLKLPGAEVDPTGTVISTVTPEAASGFRAVQATAPTGVTNSSNTSSNSATGQAVTDKLTSALNAFSEALSGDVTVNMTLDSGVIASETFPKMQLLLNKSVRIQQTRNGW</sequence>
<keyword evidence="4" id="KW-0378">Hydrolase</keyword>
<dbReference type="InterPro" id="IPR010090">
    <property type="entry name" value="Phage_tape_meas"/>
</dbReference>
<comment type="caution">
    <text evidence="8">The sequence shown here is derived from an EMBL/GenBank/DDBJ whole genome shotgun (WGS) entry which is preliminary data.</text>
</comment>
<feature type="compositionally biased region" description="Basic and acidic residues" evidence="6">
    <location>
        <begin position="43"/>
        <end position="81"/>
    </location>
</feature>
<dbReference type="OrthoDB" id="2137849at2"/>
<evidence type="ECO:0000256" key="4">
    <source>
        <dbReference type="ARBA" id="ARBA00022801"/>
    </source>
</evidence>
<reference evidence="8 9" key="1">
    <citation type="journal article" date="2015" name="Genome Announc.">
        <title>Expanding the biotechnology potential of lactobacilli through comparative genomics of 213 strains and associated genera.</title>
        <authorList>
            <person name="Sun Z."/>
            <person name="Harris H.M."/>
            <person name="McCann A."/>
            <person name="Guo C."/>
            <person name="Argimon S."/>
            <person name="Zhang W."/>
            <person name="Yang X."/>
            <person name="Jeffery I.B."/>
            <person name="Cooney J.C."/>
            <person name="Kagawa T.F."/>
            <person name="Liu W."/>
            <person name="Song Y."/>
            <person name="Salvetti E."/>
            <person name="Wrobel A."/>
            <person name="Rasinkangas P."/>
            <person name="Parkhill J."/>
            <person name="Rea M.C."/>
            <person name="O'Sullivan O."/>
            <person name="Ritari J."/>
            <person name="Douillard F.P."/>
            <person name="Paul Ross R."/>
            <person name="Yang R."/>
            <person name="Briner A.E."/>
            <person name="Felis G.E."/>
            <person name="de Vos W.M."/>
            <person name="Barrangou R."/>
            <person name="Klaenhammer T.R."/>
            <person name="Caufield P.W."/>
            <person name="Cui Y."/>
            <person name="Zhang H."/>
            <person name="O'Toole P.W."/>
        </authorList>
    </citation>
    <scope>NUCLEOTIDE SEQUENCE [LARGE SCALE GENOMIC DNA]</scope>
    <source>
        <strain evidence="8 9">DSM 20003</strain>
    </source>
</reference>
<dbReference type="SUPFAM" id="SSF54001">
    <property type="entry name" value="Cysteine proteinases"/>
    <property type="match status" value="1"/>
</dbReference>
<dbReference type="Gene3D" id="3.90.1720.10">
    <property type="entry name" value="endopeptidase domain like (from Nostoc punctiforme)"/>
    <property type="match status" value="1"/>
</dbReference>
<keyword evidence="2" id="KW-1188">Viral release from host cell</keyword>
<feature type="region of interest" description="Disordered" evidence="6">
    <location>
        <begin position="1487"/>
        <end position="1519"/>
    </location>
</feature>